<evidence type="ECO:0000313" key="13">
    <source>
        <dbReference type="RefSeq" id="XP_030056039.1"/>
    </source>
</evidence>
<feature type="domain" description="CEP63/Deup1 CEP152 binding coiled coil" evidence="10">
    <location>
        <begin position="576"/>
        <end position="607"/>
    </location>
</feature>
<feature type="domain" description="CEP63/Deup1 N-terminal" evidence="9">
    <location>
        <begin position="18"/>
        <end position="289"/>
    </location>
</feature>
<keyword evidence="5" id="KW-0970">Cilium biogenesis/degradation</keyword>
<keyword evidence="6 8" id="KW-0175">Coiled coil</keyword>
<dbReference type="Proteomes" id="UP000515156">
    <property type="component" value="Chromosome 4"/>
</dbReference>
<dbReference type="RefSeq" id="XP_030056040.1">
    <property type="nucleotide sequence ID" value="XM_030200180.1"/>
</dbReference>
<evidence type="ECO:0000256" key="6">
    <source>
        <dbReference type="ARBA" id="ARBA00023054"/>
    </source>
</evidence>
<accession>A0A6P7XU48</accession>
<dbReference type="GO" id="GO:0007099">
    <property type="term" value="P:centriole replication"/>
    <property type="evidence" value="ECO:0007669"/>
    <property type="project" value="TreeGrafter"/>
</dbReference>
<dbReference type="RefSeq" id="XP_030056038.1">
    <property type="nucleotide sequence ID" value="XM_030200178.1"/>
</dbReference>
<dbReference type="GO" id="GO:0098535">
    <property type="term" value="P:de novo centriole assembly involved in multi-ciliated epithelial cell differentiation"/>
    <property type="evidence" value="ECO:0007669"/>
    <property type="project" value="TreeGrafter"/>
</dbReference>
<feature type="coiled-coil region" evidence="8">
    <location>
        <begin position="236"/>
        <end position="284"/>
    </location>
</feature>
<name>A0A6P7XU48_9AMPH</name>
<dbReference type="PANTHER" id="PTHR18875">
    <property type="entry name" value="SARCOMA ANTIGEN NY-SAR-24/CYTOSKELETAL PROTEIN SOJO"/>
    <property type="match status" value="1"/>
</dbReference>
<evidence type="ECO:0000256" key="8">
    <source>
        <dbReference type="SAM" id="Coils"/>
    </source>
</evidence>
<dbReference type="OrthoDB" id="10007333at2759"/>
<evidence type="ECO:0000256" key="5">
    <source>
        <dbReference type="ARBA" id="ARBA00022794"/>
    </source>
</evidence>
<dbReference type="GeneID" id="115468450"/>
<feature type="coiled-coil region" evidence="8">
    <location>
        <begin position="38"/>
        <end position="162"/>
    </location>
</feature>
<dbReference type="GO" id="GO:0005737">
    <property type="term" value="C:cytoplasm"/>
    <property type="evidence" value="ECO:0007669"/>
    <property type="project" value="UniProtKB-SubCell"/>
</dbReference>
<evidence type="ECO:0000256" key="1">
    <source>
        <dbReference type="ARBA" id="ARBA00004496"/>
    </source>
</evidence>
<evidence type="ECO:0000313" key="12">
    <source>
        <dbReference type="RefSeq" id="XP_030056038.1"/>
    </source>
</evidence>
<dbReference type="AlphaFoldDB" id="A0A6P7XU48"/>
<dbReference type="InterPro" id="IPR057656">
    <property type="entry name" value="CEP63/Deup1_CC"/>
</dbReference>
<keyword evidence="4" id="KW-0963">Cytoplasm</keyword>
<evidence type="ECO:0000259" key="9">
    <source>
        <dbReference type="Pfam" id="PF17045"/>
    </source>
</evidence>
<evidence type="ECO:0000256" key="7">
    <source>
        <dbReference type="ARBA" id="ARBA00030704"/>
    </source>
</evidence>
<evidence type="ECO:0000259" key="10">
    <source>
        <dbReference type="Pfam" id="PF25771"/>
    </source>
</evidence>
<dbReference type="GO" id="GO:0005814">
    <property type="term" value="C:centriole"/>
    <property type="evidence" value="ECO:0007669"/>
    <property type="project" value="TreeGrafter"/>
</dbReference>
<organism evidence="11 12">
    <name type="scientific">Microcaecilia unicolor</name>
    <dbReference type="NCBI Taxonomy" id="1415580"/>
    <lineage>
        <taxon>Eukaryota</taxon>
        <taxon>Metazoa</taxon>
        <taxon>Chordata</taxon>
        <taxon>Craniata</taxon>
        <taxon>Vertebrata</taxon>
        <taxon>Euteleostomi</taxon>
        <taxon>Amphibia</taxon>
        <taxon>Gymnophiona</taxon>
        <taxon>Siphonopidae</taxon>
        <taxon>Microcaecilia</taxon>
    </lineage>
</organism>
<reference evidence="12 13" key="1">
    <citation type="submission" date="2025-04" db="UniProtKB">
        <authorList>
            <consortium name="RefSeq"/>
        </authorList>
    </citation>
    <scope>IDENTIFICATION</scope>
</reference>
<dbReference type="PANTHER" id="PTHR18875:SF5">
    <property type="entry name" value="DEUTEROSOME ASSEMBLY PROTEIN 1"/>
    <property type="match status" value="1"/>
</dbReference>
<dbReference type="Pfam" id="PF17045">
    <property type="entry name" value="CEP63"/>
    <property type="match status" value="1"/>
</dbReference>
<dbReference type="CTD" id="159989"/>
<evidence type="ECO:0000313" key="11">
    <source>
        <dbReference type="Proteomes" id="UP000515156"/>
    </source>
</evidence>
<dbReference type="InterPro" id="IPR031470">
    <property type="entry name" value="CEP63/Deup1_N"/>
</dbReference>
<evidence type="ECO:0000256" key="3">
    <source>
        <dbReference type="ARBA" id="ARBA00019105"/>
    </source>
</evidence>
<dbReference type="RefSeq" id="XP_030056039.1">
    <property type="nucleotide sequence ID" value="XM_030200179.1"/>
</dbReference>
<evidence type="ECO:0000313" key="14">
    <source>
        <dbReference type="RefSeq" id="XP_030056040.1"/>
    </source>
</evidence>
<evidence type="ECO:0000256" key="4">
    <source>
        <dbReference type="ARBA" id="ARBA00022490"/>
    </source>
</evidence>
<gene>
    <name evidence="12 13 14" type="primary">DEUP1</name>
</gene>
<comment type="similarity">
    <text evidence="2">Belongs to the CEP63 family.</text>
</comment>
<dbReference type="Pfam" id="PF25771">
    <property type="entry name" value="CC_CEP152-bind"/>
    <property type="match status" value="1"/>
</dbReference>
<comment type="subcellular location">
    <subcellularLocation>
        <location evidence="1">Cytoplasm</location>
    </subcellularLocation>
</comment>
<dbReference type="KEGG" id="muo:115468450"/>
<keyword evidence="11" id="KW-1185">Reference proteome</keyword>
<sequence length="619" mass="73124">MTQQLEFFPNPILTRTFSCETELEELMHQIDIMVNNKKLEWERQVQVLETRLDIREKELINARNAMDQKIREMEILHQKKEDDVEKSRCEIAQNYEGQLQTLKYQLSKLQHSYEKLQLHHKKKVRSYRTELSPEHERTQSELNRLNQKLEEFKTKSKEWEKQRILYQHQLGTLDRQRKSLAEKCKLFQKQSQNHHTWLTGRRLLQDSTFTSLSEIRHLREQLHVSQKNIMSSEGIIRKLKSDMNEAAMNNKKLQEEKQRLLQELKKCHRQCQNLELELSEVKTELQSRDDLLRAVEMEQIQMHKELAKNRSIEENVKSFESSHTQSIKLNEELKKKMEFHISELRKVRNFLFYQTQPHSFDLKNMKNENSDLIAKLHQKDNTKAAIVEKSDFQERQLMTEVEMKEKNISKQQGVKSLREQKSCTTTLEKLQYENERLQNDVIKVQSKLELSSETGCEKPEESLSYSGHDVREKMFQQENNCELKTELLQSSRHYINSHSPHNETDDIAINSSWDSPSANIFRNPEGAAGGVIEVPIVDCLHNQGISNLSFLSQYIPGDSIVLSYPEISCTTTAAEKFLQEEEKRAKEFEKILNSHIDELEKNSKKILCKSTHFNQIKNM</sequence>
<dbReference type="GO" id="GO:0030030">
    <property type="term" value="P:cell projection organization"/>
    <property type="evidence" value="ECO:0007669"/>
    <property type="project" value="UniProtKB-KW"/>
</dbReference>
<protein>
    <recommendedName>
        <fullName evidence="3">Deuterosome assembly protein 1</fullName>
    </recommendedName>
    <alternativeName>
        <fullName evidence="7">Coiled-coil domain-containing protein 67</fullName>
    </alternativeName>
</protein>
<evidence type="ECO:0000256" key="2">
    <source>
        <dbReference type="ARBA" id="ARBA00007181"/>
    </source>
</evidence>
<proteinExistence type="inferred from homology"/>